<sequence>MKNLPQTDSWRTGRFTAFDIATALGESRAALADLFNCDALKSARRTVCTDKPGYFELDAAARASLAISHSLWRHTGLTPRVTEQALSNWPQIAMSVARIVDFEPETSTDTDSSLEPAPAADPLQFYGRLSGEPLPVATLDDYIDLIDGRYLLWRRPKCDPHGIAAAIHASQERLRLDPQDAAAQADFLEAAAVLRRSSKHEKIWLGSIRGEAFCPTPAANQTSMPEQLPTAPMIGEAANVATLATNYRFKSSVNISLAARAMKRRALGLAVG</sequence>
<accession>A0A7Y6Q7Z2</accession>
<dbReference type="Proteomes" id="UP000520198">
    <property type="component" value="Unassembled WGS sequence"/>
</dbReference>
<organism evidence="1 2">
    <name type="scientific">Ensifer oleiphilus</name>
    <dbReference type="NCBI Taxonomy" id="2742698"/>
    <lineage>
        <taxon>Bacteria</taxon>
        <taxon>Pseudomonadati</taxon>
        <taxon>Pseudomonadota</taxon>
        <taxon>Alphaproteobacteria</taxon>
        <taxon>Hyphomicrobiales</taxon>
        <taxon>Rhizobiaceae</taxon>
        <taxon>Sinorhizobium/Ensifer group</taxon>
        <taxon>Ensifer</taxon>
    </lineage>
</organism>
<gene>
    <name evidence="1" type="ORF">HT585_17510</name>
</gene>
<comment type="caution">
    <text evidence="1">The sequence shown here is derived from an EMBL/GenBank/DDBJ whole genome shotgun (WGS) entry which is preliminary data.</text>
</comment>
<keyword evidence="2" id="KW-1185">Reference proteome</keyword>
<name>A0A7Y6Q7Z2_9HYPH</name>
<protein>
    <submittedName>
        <fullName evidence="1">Uncharacterized protein</fullName>
    </submittedName>
</protein>
<dbReference type="EMBL" id="JABWDU010000003">
    <property type="protein sequence ID" value="NVD40670.1"/>
    <property type="molecule type" value="Genomic_DNA"/>
</dbReference>
<evidence type="ECO:0000313" key="2">
    <source>
        <dbReference type="Proteomes" id="UP000520198"/>
    </source>
</evidence>
<proteinExistence type="predicted"/>
<dbReference type="AlphaFoldDB" id="A0A7Y6Q7Z2"/>
<reference evidence="1 2" key="1">
    <citation type="submission" date="2020-06" db="EMBL/GenBank/DDBJ databases">
        <authorList>
            <person name="Grouzdev D.S."/>
        </authorList>
    </citation>
    <scope>NUCLEOTIDE SEQUENCE [LARGE SCALE GENOMIC DNA]</scope>
    <source>
        <strain evidence="1 2">HO-A22</strain>
    </source>
</reference>
<dbReference type="RefSeq" id="WP_176354115.1">
    <property type="nucleotide sequence ID" value="NZ_JABWDU010000003.1"/>
</dbReference>
<evidence type="ECO:0000313" key="1">
    <source>
        <dbReference type="EMBL" id="NVD40670.1"/>
    </source>
</evidence>